<accession>A0A1W1C848</accession>
<dbReference type="InterPro" id="IPR036465">
    <property type="entry name" value="vWFA_dom_sf"/>
</dbReference>
<evidence type="ECO:0000256" key="1">
    <source>
        <dbReference type="SAM" id="MobiDB-lite"/>
    </source>
</evidence>
<gene>
    <name evidence="3" type="ORF">MNB_SV-6-1039</name>
</gene>
<organism evidence="3">
    <name type="scientific">hydrothermal vent metagenome</name>
    <dbReference type="NCBI Taxonomy" id="652676"/>
    <lineage>
        <taxon>unclassified sequences</taxon>
        <taxon>metagenomes</taxon>
        <taxon>ecological metagenomes</taxon>
    </lineage>
</organism>
<dbReference type="InterPro" id="IPR046779">
    <property type="entry name" value="LapA_adhesin_dom"/>
</dbReference>
<proteinExistence type="predicted"/>
<dbReference type="Gene3D" id="2.60.40.3440">
    <property type="match status" value="2"/>
</dbReference>
<dbReference type="InterPro" id="IPR049531">
    <property type="entry name" value="AFP_rpt"/>
</dbReference>
<dbReference type="NCBIfam" id="NF012211">
    <property type="entry name" value="tand_rpt_95"/>
    <property type="match status" value="2"/>
</dbReference>
<dbReference type="InterPro" id="IPR002035">
    <property type="entry name" value="VWF_A"/>
</dbReference>
<sequence>MGNIVGYYTNSNSNIICYAIDSFGNQRLLVDGDEIYEGETIVDENGVEQAQFLDPIESENSENAPIGEDSEEFSPDEDSDEAPNSTPAESSTTAYNIDSIDEESEDTDSLDETDSEPNDEEEEEFDSSNDSNDPLVESGSEGSGESEAEDGAEEEEEEFSEEEEWDDQDNQGDGEDFDIEGVTISLVSTDTISEGGGDITYTAVLSDYSIGETRVTLSNGLDIVIADGEYYGSVVSHVSDEDVYLDESDISVTITEVVSSTDEYIVIDTTPATTTITDTIDDTTVSLDATSTITEAGAAVTYTATLTSASQGDTVITLDNGEVITITDGNTTGTATVNVGADEDVYTDPDSMSATITTAVGGNFENLVVDTTPATTTITDTIDDTKVSISGTSSVDEGALASYIVSVDHAPIEDMSVDVTYSYVSASSGDIVTNTTQVVIPKGSNSVEFDVATIDDNIVEGDEVYSVSISNPSQSGFENVIVDPSANSVETTILDNDTRVETTDDTAIATEDGRESVAGEDEADDGIVASGNILSNDIGDGISVTQVSFGNSVIDIPTDGSSATVESEYGKLTINNTGAFTFVADDDNATVDELNIGDTLSNQFDYTITDANNQQSTATLNITIEGKDDAPVINSIEANNQALHIVDGVMDLDGDGNGDYISPDALLSPSQNLRFDEDNGNIVINMGNEDSSLAVNYHGGTAWNNNILGYYEKDDDGNITDTKIIYTDRGDEDGDGSRFDTFLGQNSLNLGTINNLNGTVGFFILPNGYSGNLKEAVDNNYDLSIDANNHVVFTNPNDPSDTVTMKKAYYTDNNMSTDGRDHAIVTVNPDGGLTIGMEDLPENRSDQDYDDVVFTIKPCSTLNGDGAIFKDIDISDVDDANLESATVTLTNYQNGDVINADGLPSGITASINDGVVELSGSASVSEYTQALKSLTFESSSDDRSVREFEVTLFDGDKHSNSMTTSVDIGGCEINTNTSTPANEAPVAVDDHNINATVQGEIVIDDASSYSVGGQQDPDVAALSDGGYVIVWHEKTGDDVVGDRSWKRSEENDIFAQRFDKDGEPVSEAVKVNSFDTANQHDAHVTGLEGGRYLVTWTSDNDMSAKDDWDYGSKYIKGKIFDENNNPVCDDFLVSRAEYDPIIGLPDGGFVVTWSASAAYDNTDQSADQVNGVHSDVHDGSGYGVFGQRFDALGNEMGGRFAINTSTLNNQIDSDITLDTNGDIIITWQSQGSTDSNDYEVFSQKFHIVDATDDNPTGIVKDGTEVQVNTATDGLQGNPEITALADGGSVVTYESNGKVMAQMLDSNGNKVGDEMTISTDGKNPVITATADGFIAIYESDGEIVSQRYDSNDGTLGDAVKISEASNGQGEPAVTTLKDGGFVVSWQSESGILAHRYNANGTDFVQNNLDMRAGSVLMISVADLLANDYDPDDDTIAIESVINNANGHGTAELSADGKTIIFTPDDGYTGEATFNYTVNDGQLVSNEASVFMDVKPVGEPNVFVGTMCSADIQSHEVEVNEGDKALLAVKISGAKPHSTVTLTLEDGTALNPDDYESTIMYSFDNENWSEYTGAIDVEGSTKLLVKMETTDDDAVEDRESFTLNATLSSGQSGSGSVHIVDSDELINGDPQEVRVSEEGLTNGIADNIGDSDTTNEIVGSGQLDLSSSATQVSLEIPVGDFTSQGEQIVWSLLNDGKLLIGAIQSGEVVRVEIDNSGNYTTTLKGVIDHPDMSHEDQLSIPISVNVSDENGHSASTTLSVVVEDDAPVVDADGKATIDLHVDPVVTNLAFVIDVSSSMSDSDLELSKAAIDSIVSSYDGLGEVHVNIIQFYKGDTINSGWITADEVANLTLDNTKHGTDIVQGLRGLVEDSYSGNEPQADQNMVYYFGDGNTYGEYRENFDAYTGAVRDGGDVTMGGDNPWTDFITSGAIDKFMAYSVNTNEVLKDIKYLADNGENVVSLDPVAINDISDLGDILQNSVSLSQSGEFTTDTDGNPIIKFGADGGHISSVVIDGHTVTYDADHPMQSVDGKYGTFDIDFDTGTYRYFSSNENLTDHKEHIVVEVVDGDGDGAAGSVELTINVTYDESLDPNRAPDAVDDTIDITSNVADDISVNLTVVSANEEHISTSAHTGGIFDKANAISGLEDIEEVSDNTTLFSGNLDNNRVYGAEENNIHIQGNMNGHIDLGDGDNYLEVDTDANQIIVGDGDDTINIDGNQNANIDLGDGDNRLDVDGNSARIFMGDGDDSIRVGGNANQGLELNGGDNILDIKGNSNNIYANGDGDNTILVGGHTNGKVDLGTGDDTVRIGGNTNGNIALEDGDDTLIVQGTTNRRIYADEGDDSVYIGGNVNDFVVGGDGVDSIVLDSYNANNWDSVSSKILEFENIKLGDGTIIGDASAFDAKAETTYTTTISVTASQDATAVAITIPDGVKVVDAQGNELDIVDSQVVISAGTDASELRLVSSEELSSSDIDSIEGSISSVNSTQADSIVIDAADILVNDSDPEGNPITITNVTASADTHGSVEIDADGNIIFTPDSDYSGEASFEYTISDGKGGEDTAKVNIQGVNEKVILEESFENLQASRGWHVEHGSRGTKQYSNSLIRRKRSCRARCSRLYLKCDYVYYSIAR</sequence>
<dbReference type="SUPFAM" id="SSF51120">
    <property type="entry name" value="beta-Roll"/>
    <property type="match status" value="1"/>
</dbReference>
<dbReference type="InterPro" id="IPR010221">
    <property type="entry name" value="VCBS_dom"/>
</dbReference>
<dbReference type="InterPro" id="IPR041690">
    <property type="entry name" value="Cadherin_5"/>
</dbReference>
<feature type="region of interest" description="Disordered" evidence="1">
    <location>
        <begin position="53"/>
        <end position="177"/>
    </location>
</feature>
<evidence type="ECO:0000259" key="2">
    <source>
        <dbReference type="PROSITE" id="PS50234"/>
    </source>
</evidence>
<dbReference type="NCBIfam" id="TIGR01965">
    <property type="entry name" value="VCBS_repeat"/>
    <property type="match status" value="1"/>
</dbReference>
<dbReference type="Pfam" id="PF18815">
    <property type="entry name" value="AFP_2"/>
    <property type="match status" value="1"/>
</dbReference>
<dbReference type="Gene3D" id="3.40.50.410">
    <property type="entry name" value="von Willebrand factor, type A domain"/>
    <property type="match status" value="1"/>
</dbReference>
<dbReference type="InterPro" id="IPR011049">
    <property type="entry name" value="Serralysin-like_metalloprot_C"/>
</dbReference>
<dbReference type="Pfam" id="PF20579">
    <property type="entry name" value="LapA"/>
    <property type="match status" value="2"/>
</dbReference>
<dbReference type="EC" id="3.1.3.1" evidence="3"/>
<dbReference type="PROSITE" id="PS50234">
    <property type="entry name" value="VWFA"/>
    <property type="match status" value="1"/>
</dbReference>
<feature type="domain" description="VWFA" evidence="2">
    <location>
        <begin position="1785"/>
        <end position="1977"/>
    </location>
</feature>
<dbReference type="EMBL" id="FPHC01000064">
    <property type="protein sequence ID" value="SFV61882.1"/>
    <property type="molecule type" value="Genomic_DNA"/>
</dbReference>
<keyword evidence="3" id="KW-0378">Hydrolase</keyword>
<feature type="compositionally biased region" description="Acidic residues" evidence="1">
    <location>
        <begin position="68"/>
        <end position="81"/>
    </location>
</feature>
<protein>
    <submittedName>
        <fullName evidence="3">Alkaline phosphatase</fullName>
        <ecNumber evidence="3">3.1.3.1</ecNumber>
    </submittedName>
</protein>
<feature type="compositionally biased region" description="Acidic residues" evidence="1">
    <location>
        <begin position="99"/>
        <end position="127"/>
    </location>
</feature>
<dbReference type="SUPFAM" id="SSF53300">
    <property type="entry name" value="vWA-like"/>
    <property type="match status" value="1"/>
</dbReference>
<feature type="compositionally biased region" description="Polar residues" evidence="1">
    <location>
        <begin position="82"/>
        <end position="96"/>
    </location>
</feature>
<dbReference type="GO" id="GO:0004035">
    <property type="term" value="F:alkaline phosphatase activity"/>
    <property type="evidence" value="ECO:0007669"/>
    <property type="project" value="UniProtKB-EC"/>
</dbReference>
<dbReference type="InterPro" id="IPR038081">
    <property type="entry name" value="CalX-like_sf"/>
</dbReference>
<feature type="compositionally biased region" description="Low complexity" evidence="1">
    <location>
        <begin position="128"/>
        <end position="143"/>
    </location>
</feature>
<dbReference type="Pfam" id="PF17892">
    <property type="entry name" value="Cadherin_5"/>
    <property type="match status" value="2"/>
</dbReference>
<dbReference type="Gene3D" id="2.60.40.2030">
    <property type="match status" value="2"/>
</dbReference>
<reference evidence="3" key="1">
    <citation type="submission" date="2016-10" db="EMBL/GenBank/DDBJ databases">
        <authorList>
            <person name="de Groot N.N."/>
        </authorList>
    </citation>
    <scope>NUCLEOTIDE SEQUENCE</scope>
</reference>
<evidence type="ECO:0000313" key="3">
    <source>
        <dbReference type="EMBL" id="SFV61882.1"/>
    </source>
</evidence>
<dbReference type="SUPFAM" id="SSF141072">
    <property type="entry name" value="CalX-like"/>
    <property type="match status" value="2"/>
</dbReference>
<name>A0A1W1C848_9ZZZZ</name>
<feature type="compositionally biased region" description="Acidic residues" evidence="1">
    <location>
        <begin position="144"/>
        <end position="177"/>
    </location>
</feature>